<proteinExistence type="predicted"/>
<gene>
    <name evidence="1" type="ORF">LARSCL_LOCUS4372</name>
</gene>
<evidence type="ECO:0000313" key="2">
    <source>
        <dbReference type="Proteomes" id="UP001497382"/>
    </source>
</evidence>
<accession>A0AAV1ZAP9</accession>
<keyword evidence="2" id="KW-1185">Reference proteome</keyword>
<feature type="non-terminal residue" evidence="1">
    <location>
        <position position="1"/>
    </location>
</feature>
<dbReference type="Proteomes" id="UP001497382">
    <property type="component" value="Unassembled WGS sequence"/>
</dbReference>
<comment type="caution">
    <text evidence="1">The sequence shown here is derived from an EMBL/GenBank/DDBJ whole genome shotgun (WGS) entry which is preliminary data.</text>
</comment>
<name>A0AAV1ZAP9_9ARAC</name>
<sequence length="64" mass="7759">DFKTKIETILKKEIYIKLNGCFSTPKKVRKTNALREESNKRMIKYYSRKEVLLQLDCPMERYEV</sequence>
<dbReference type="AlphaFoldDB" id="A0AAV1ZAP9"/>
<organism evidence="1 2">
    <name type="scientific">Larinioides sclopetarius</name>
    <dbReference type="NCBI Taxonomy" id="280406"/>
    <lineage>
        <taxon>Eukaryota</taxon>
        <taxon>Metazoa</taxon>
        <taxon>Ecdysozoa</taxon>
        <taxon>Arthropoda</taxon>
        <taxon>Chelicerata</taxon>
        <taxon>Arachnida</taxon>
        <taxon>Araneae</taxon>
        <taxon>Araneomorphae</taxon>
        <taxon>Entelegynae</taxon>
        <taxon>Araneoidea</taxon>
        <taxon>Araneidae</taxon>
        <taxon>Larinioides</taxon>
    </lineage>
</organism>
<dbReference type="EMBL" id="CAXIEN010000036">
    <property type="protein sequence ID" value="CAL1268789.1"/>
    <property type="molecule type" value="Genomic_DNA"/>
</dbReference>
<reference evidence="1 2" key="1">
    <citation type="submission" date="2024-04" db="EMBL/GenBank/DDBJ databases">
        <authorList>
            <person name="Rising A."/>
            <person name="Reimegard J."/>
            <person name="Sonavane S."/>
            <person name="Akerstrom W."/>
            <person name="Nylinder S."/>
            <person name="Hedman E."/>
            <person name="Kallberg Y."/>
        </authorList>
    </citation>
    <scope>NUCLEOTIDE SEQUENCE [LARGE SCALE GENOMIC DNA]</scope>
</reference>
<protein>
    <submittedName>
        <fullName evidence="1">Uncharacterized protein</fullName>
    </submittedName>
</protein>
<evidence type="ECO:0000313" key="1">
    <source>
        <dbReference type="EMBL" id="CAL1268789.1"/>
    </source>
</evidence>